<evidence type="ECO:0000313" key="9">
    <source>
        <dbReference type="Proteomes" id="UP000509761"/>
    </source>
</evidence>
<dbReference type="Proteomes" id="UP000509761">
    <property type="component" value="Chromosome"/>
</dbReference>
<feature type="signal peptide" evidence="6">
    <location>
        <begin position="1"/>
        <end position="25"/>
    </location>
</feature>
<accession>A0AAP9NTS7</accession>
<evidence type="ECO:0000256" key="1">
    <source>
        <dbReference type="ARBA" id="ARBA00004196"/>
    </source>
</evidence>
<evidence type="ECO:0000256" key="3">
    <source>
        <dbReference type="ARBA" id="ARBA00022448"/>
    </source>
</evidence>
<keyword evidence="5 6" id="KW-0732">Signal</keyword>
<dbReference type="AlphaFoldDB" id="A0AAP9NTS7"/>
<evidence type="ECO:0000256" key="2">
    <source>
        <dbReference type="ARBA" id="ARBA00008814"/>
    </source>
</evidence>
<comment type="similarity">
    <text evidence="2">Belongs to the bacterial solute-binding protein 8 family.</text>
</comment>
<dbReference type="Pfam" id="PF01497">
    <property type="entry name" value="Peripla_BP_2"/>
    <property type="match status" value="1"/>
</dbReference>
<feature type="chain" id="PRO_5042993481" evidence="6">
    <location>
        <begin position="26"/>
        <end position="334"/>
    </location>
</feature>
<organism evidence="8 9">
    <name type="scientific">Vreelandella titanicae</name>
    <dbReference type="NCBI Taxonomy" id="664683"/>
    <lineage>
        <taxon>Bacteria</taxon>
        <taxon>Pseudomonadati</taxon>
        <taxon>Pseudomonadota</taxon>
        <taxon>Gammaproteobacteria</taxon>
        <taxon>Oceanospirillales</taxon>
        <taxon>Halomonadaceae</taxon>
        <taxon>Vreelandella</taxon>
    </lineage>
</organism>
<dbReference type="PROSITE" id="PS50983">
    <property type="entry name" value="FE_B12_PBP"/>
    <property type="match status" value="1"/>
</dbReference>
<reference evidence="8 9" key="1">
    <citation type="submission" date="2019-12" db="EMBL/GenBank/DDBJ databases">
        <title>Genome sequencing and assembly of endphytes of Porphyra tenera.</title>
        <authorList>
            <person name="Park J.M."/>
            <person name="Shin R."/>
            <person name="Jo S.H."/>
        </authorList>
    </citation>
    <scope>NUCLEOTIDE SEQUENCE [LARGE SCALE GENOMIC DNA]</scope>
    <source>
        <strain evidence="8 9">GPM3</strain>
    </source>
</reference>
<evidence type="ECO:0000256" key="5">
    <source>
        <dbReference type="ARBA" id="ARBA00022729"/>
    </source>
</evidence>
<dbReference type="InterPro" id="IPR002491">
    <property type="entry name" value="ABC_transptr_periplasmic_BD"/>
</dbReference>
<feature type="domain" description="Fe/B12 periplasmic-binding" evidence="7">
    <location>
        <begin position="40"/>
        <end position="301"/>
    </location>
</feature>
<dbReference type="InterPro" id="IPR051313">
    <property type="entry name" value="Bact_iron-sidero_bind"/>
</dbReference>
<evidence type="ECO:0000313" key="8">
    <source>
        <dbReference type="EMBL" id="QKS27427.1"/>
    </source>
</evidence>
<proteinExistence type="inferred from homology"/>
<comment type="subcellular location">
    <subcellularLocation>
        <location evidence="1">Cell envelope</location>
    </subcellularLocation>
</comment>
<dbReference type="SUPFAM" id="SSF53807">
    <property type="entry name" value="Helical backbone' metal receptor"/>
    <property type="match status" value="1"/>
</dbReference>
<dbReference type="GO" id="GO:1901678">
    <property type="term" value="P:iron coordination entity transport"/>
    <property type="evidence" value="ECO:0007669"/>
    <property type="project" value="UniProtKB-ARBA"/>
</dbReference>
<gene>
    <name evidence="8" type="ORF">FX987_05248</name>
</gene>
<keyword evidence="4" id="KW-0408">Iron</keyword>
<dbReference type="PANTHER" id="PTHR30532">
    <property type="entry name" value="IRON III DICITRATE-BINDING PERIPLASMIC PROTEIN"/>
    <property type="match status" value="1"/>
</dbReference>
<name>A0AAP9NTS7_9GAMM</name>
<dbReference type="EMBL" id="CP054580">
    <property type="protein sequence ID" value="QKS27427.1"/>
    <property type="molecule type" value="Genomic_DNA"/>
</dbReference>
<dbReference type="PRINTS" id="PR01715">
    <property type="entry name" value="FERRIBNDNGPP"/>
</dbReference>
<dbReference type="RefSeq" id="WP_022521802.1">
    <property type="nucleotide sequence ID" value="NZ_CP054580.1"/>
</dbReference>
<sequence>MLRICILRMLLYRCMVIMIPTSCLALSTPDLAIASRDIPSIGSLDYRCTETLLSMGIVPSAVIDPDTPYSTLEGAAQAINLGTIIQPNLELLDQVSPELVLTSPEFTYMVPRLSGIAKVKSLAPYSSESGASSWQRMISFTRRVGEAIGSTDLAEDMIKETESHFQSLRSRIAGDHMPALLIVRLMDHKHARVFGSNSLFQGSLEQLGLSNAWQGPESHFGITMVSIDSLVDINARLVILESPYSTNPSREQFAANGMWQHLPIIKRGDVIFLPAAFNHFGALPSALGFAESLVNALAADEVGEQISSSCVANDSLASQQECDDGNEGRLHSAW</sequence>
<dbReference type="Gene3D" id="3.40.50.1980">
    <property type="entry name" value="Nitrogenase molybdenum iron protein domain"/>
    <property type="match status" value="2"/>
</dbReference>
<protein>
    <submittedName>
        <fullName evidence="8">Iron(3+)-hydroxamate-binding protein FhuD</fullName>
    </submittedName>
</protein>
<evidence type="ECO:0000256" key="4">
    <source>
        <dbReference type="ARBA" id="ARBA00022496"/>
    </source>
</evidence>
<evidence type="ECO:0000259" key="7">
    <source>
        <dbReference type="PROSITE" id="PS50983"/>
    </source>
</evidence>
<keyword evidence="4" id="KW-0410">Iron transport</keyword>
<keyword evidence="4" id="KW-0406">Ion transport</keyword>
<keyword evidence="9" id="KW-1185">Reference proteome</keyword>
<evidence type="ECO:0000256" key="6">
    <source>
        <dbReference type="SAM" id="SignalP"/>
    </source>
</evidence>
<dbReference type="PANTHER" id="PTHR30532:SF1">
    <property type="entry name" value="IRON(3+)-HYDROXAMATE-BINDING PROTEIN FHUD"/>
    <property type="match status" value="1"/>
</dbReference>
<dbReference type="GO" id="GO:0030288">
    <property type="term" value="C:outer membrane-bounded periplasmic space"/>
    <property type="evidence" value="ECO:0007669"/>
    <property type="project" value="TreeGrafter"/>
</dbReference>
<keyword evidence="3" id="KW-0813">Transport</keyword>